<accession>A0A8X8W981</accession>
<dbReference type="InterPro" id="IPR023940">
    <property type="entry name" value="DHDPR_bac"/>
</dbReference>
<dbReference type="PANTHER" id="PTHR20836:SF6">
    <property type="entry name" value="DIHYDRODIPICOLINATE REDUCTASE-LIKE PROTEIN CRR1, CHLOROPLASTIC"/>
    <property type="match status" value="1"/>
</dbReference>
<reference evidence="1" key="1">
    <citation type="submission" date="2018-01" db="EMBL/GenBank/DDBJ databases">
        <authorList>
            <person name="Mao J.F."/>
        </authorList>
    </citation>
    <scope>NUCLEOTIDE SEQUENCE</scope>
    <source>
        <strain evidence="1">Huo1</strain>
        <tissue evidence="1">Leaf</tissue>
    </source>
</reference>
<dbReference type="InterPro" id="IPR036291">
    <property type="entry name" value="NAD(P)-bd_dom_sf"/>
</dbReference>
<sequence>MGIFIKSEQPWRHHQLANSIPSQSNIKVIINGAAKEIGRAAVIAVTNARGMEIVGAVDSHLVGQDIGKLKANTVVVDFTDACSVYDNVKQVYTVKHDITNVHSLMPGLLLAIRKVVRLKVILTSSQIRNASND</sequence>
<dbReference type="PANTHER" id="PTHR20836">
    <property type="entry name" value="DIHYDRODIPICOLINATE REDUCTASE"/>
    <property type="match status" value="1"/>
</dbReference>
<gene>
    <name evidence="1" type="ORF">SASPL_148510</name>
</gene>
<comment type="caution">
    <text evidence="1">The sequence shown here is derived from an EMBL/GenBank/DDBJ whole genome shotgun (WGS) entry which is preliminary data.</text>
</comment>
<protein>
    <submittedName>
        <fullName evidence="1">Uncharacterized protein</fullName>
    </submittedName>
</protein>
<dbReference type="GO" id="GO:0008839">
    <property type="term" value="F:4-hydroxy-tetrahydrodipicolinate reductase"/>
    <property type="evidence" value="ECO:0007669"/>
    <property type="project" value="InterPro"/>
</dbReference>
<dbReference type="EMBL" id="PNBA02000019">
    <property type="protein sequence ID" value="KAG6390765.1"/>
    <property type="molecule type" value="Genomic_DNA"/>
</dbReference>
<dbReference type="Proteomes" id="UP000298416">
    <property type="component" value="Unassembled WGS sequence"/>
</dbReference>
<dbReference type="SUPFAM" id="SSF51735">
    <property type="entry name" value="NAD(P)-binding Rossmann-fold domains"/>
    <property type="match status" value="1"/>
</dbReference>
<dbReference type="AlphaFoldDB" id="A0A8X8W981"/>
<name>A0A8X8W981_SALSN</name>
<proteinExistence type="predicted"/>
<dbReference type="Gene3D" id="3.40.50.720">
    <property type="entry name" value="NAD(P)-binding Rossmann-like Domain"/>
    <property type="match status" value="1"/>
</dbReference>
<keyword evidence="2" id="KW-1185">Reference proteome</keyword>
<reference evidence="1" key="2">
    <citation type="submission" date="2020-08" db="EMBL/GenBank/DDBJ databases">
        <title>Plant Genome Project.</title>
        <authorList>
            <person name="Zhang R.-G."/>
        </authorList>
    </citation>
    <scope>NUCLEOTIDE SEQUENCE</scope>
    <source>
        <strain evidence="1">Huo1</strain>
        <tissue evidence="1">Leaf</tissue>
    </source>
</reference>
<evidence type="ECO:0000313" key="2">
    <source>
        <dbReference type="Proteomes" id="UP000298416"/>
    </source>
</evidence>
<organism evidence="1">
    <name type="scientific">Salvia splendens</name>
    <name type="common">Scarlet sage</name>
    <dbReference type="NCBI Taxonomy" id="180675"/>
    <lineage>
        <taxon>Eukaryota</taxon>
        <taxon>Viridiplantae</taxon>
        <taxon>Streptophyta</taxon>
        <taxon>Embryophyta</taxon>
        <taxon>Tracheophyta</taxon>
        <taxon>Spermatophyta</taxon>
        <taxon>Magnoliopsida</taxon>
        <taxon>eudicotyledons</taxon>
        <taxon>Gunneridae</taxon>
        <taxon>Pentapetalae</taxon>
        <taxon>asterids</taxon>
        <taxon>lamiids</taxon>
        <taxon>Lamiales</taxon>
        <taxon>Lamiaceae</taxon>
        <taxon>Nepetoideae</taxon>
        <taxon>Mentheae</taxon>
        <taxon>Salviinae</taxon>
        <taxon>Salvia</taxon>
        <taxon>Salvia subgen. Calosphace</taxon>
        <taxon>core Calosphace</taxon>
    </lineage>
</organism>
<dbReference type="GO" id="GO:0009570">
    <property type="term" value="C:chloroplast stroma"/>
    <property type="evidence" value="ECO:0007669"/>
    <property type="project" value="TreeGrafter"/>
</dbReference>
<dbReference type="GO" id="GO:0009089">
    <property type="term" value="P:lysine biosynthetic process via diaminopimelate"/>
    <property type="evidence" value="ECO:0007669"/>
    <property type="project" value="InterPro"/>
</dbReference>
<evidence type="ECO:0000313" key="1">
    <source>
        <dbReference type="EMBL" id="KAG6390765.1"/>
    </source>
</evidence>